<evidence type="ECO:0000313" key="4">
    <source>
        <dbReference type="EMBL" id="KAJ3566459.1"/>
    </source>
</evidence>
<dbReference type="Pfam" id="PF13561">
    <property type="entry name" value="adh_short_C2"/>
    <property type="match status" value="2"/>
</dbReference>
<protein>
    <recommendedName>
        <fullName evidence="6">Sorbose reductase sou1</fullName>
    </recommendedName>
</protein>
<dbReference type="Proteomes" id="UP001213000">
    <property type="component" value="Unassembled WGS sequence"/>
</dbReference>
<keyword evidence="2" id="KW-0521">NADP</keyword>
<dbReference type="GO" id="GO:0016616">
    <property type="term" value="F:oxidoreductase activity, acting on the CH-OH group of donors, NAD or NADP as acceptor"/>
    <property type="evidence" value="ECO:0007669"/>
    <property type="project" value="UniProtKB-ARBA"/>
</dbReference>
<dbReference type="InterPro" id="IPR002347">
    <property type="entry name" value="SDR_fam"/>
</dbReference>
<evidence type="ECO:0000313" key="5">
    <source>
        <dbReference type="Proteomes" id="UP001213000"/>
    </source>
</evidence>
<name>A0AAD5VSS9_9AGAR</name>
<dbReference type="SUPFAM" id="SSF51735">
    <property type="entry name" value="NAD(P)-binding Rossmann-fold domains"/>
    <property type="match status" value="2"/>
</dbReference>
<dbReference type="EMBL" id="JANIEX010000486">
    <property type="protein sequence ID" value="KAJ3566459.1"/>
    <property type="molecule type" value="Genomic_DNA"/>
</dbReference>
<dbReference type="Gene3D" id="3.40.50.720">
    <property type="entry name" value="NAD(P)-binding Rossmann-like Domain"/>
    <property type="match status" value="2"/>
</dbReference>
<keyword evidence="3" id="KW-0560">Oxidoreductase</keyword>
<comment type="similarity">
    <text evidence="1">Belongs to the short-chain dehydrogenases/reductases (SDR) family.</text>
</comment>
<dbReference type="FunFam" id="3.40.50.720:FF:000084">
    <property type="entry name" value="Short-chain dehydrogenase reductase"/>
    <property type="match status" value="2"/>
</dbReference>
<dbReference type="PRINTS" id="PR00081">
    <property type="entry name" value="GDHRDH"/>
</dbReference>
<reference evidence="4" key="1">
    <citation type="submission" date="2022-07" db="EMBL/GenBank/DDBJ databases">
        <title>Genome Sequence of Leucocoprinus birnbaumii.</title>
        <authorList>
            <person name="Buettner E."/>
        </authorList>
    </citation>
    <scope>NUCLEOTIDE SEQUENCE</scope>
    <source>
        <strain evidence="4">VT141</strain>
    </source>
</reference>
<evidence type="ECO:0000256" key="3">
    <source>
        <dbReference type="ARBA" id="ARBA00023002"/>
    </source>
</evidence>
<dbReference type="GO" id="GO:0050664">
    <property type="term" value="F:oxidoreductase activity, acting on NAD(P)H, oxygen as acceptor"/>
    <property type="evidence" value="ECO:0007669"/>
    <property type="project" value="TreeGrafter"/>
</dbReference>
<keyword evidence="5" id="KW-1185">Reference proteome</keyword>
<dbReference type="InterPro" id="IPR020904">
    <property type="entry name" value="Sc_DH/Rdtase_CS"/>
</dbReference>
<gene>
    <name evidence="4" type="ORF">NP233_g6995</name>
</gene>
<dbReference type="PANTHER" id="PTHR43008:SF4">
    <property type="entry name" value="CHAIN DEHYDROGENASE, PUTATIVE (AFU_ORTHOLOGUE AFUA_4G08710)-RELATED"/>
    <property type="match status" value="1"/>
</dbReference>
<dbReference type="PANTHER" id="PTHR43008">
    <property type="entry name" value="BENZIL REDUCTASE"/>
    <property type="match status" value="1"/>
</dbReference>
<evidence type="ECO:0000256" key="2">
    <source>
        <dbReference type="ARBA" id="ARBA00022857"/>
    </source>
</evidence>
<organism evidence="4 5">
    <name type="scientific">Leucocoprinus birnbaumii</name>
    <dbReference type="NCBI Taxonomy" id="56174"/>
    <lineage>
        <taxon>Eukaryota</taxon>
        <taxon>Fungi</taxon>
        <taxon>Dikarya</taxon>
        <taxon>Basidiomycota</taxon>
        <taxon>Agaricomycotina</taxon>
        <taxon>Agaricomycetes</taxon>
        <taxon>Agaricomycetidae</taxon>
        <taxon>Agaricales</taxon>
        <taxon>Agaricineae</taxon>
        <taxon>Agaricaceae</taxon>
        <taxon>Leucocoprinus</taxon>
    </lineage>
</organism>
<dbReference type="InterPro" id="IPR036291">
    <property type="entry name" value="NAD(P)-bd_dom_sf"/>
</dbReference>
<proteinExistence type="inferred from homology"/>
<dbReference type="PROSITE" id="PS00061">
    <property type="entry name" value="ADH_SHORT"/>
    <property type="match status" value="2"/>
</dbReference>
<dbReference type="AlphaFoldDB" id="A0AAD5VSS9"/>
<evidence type="ECO:0008006" key="6">
    <source>
        <dbReference type="Google" id="ProtNLM"/>
    </source>
</evidence>
<dbReference type="PRINTS" id="PR00080">
    <property type="entry name" value="SDRFAMILY"/>
</dbReference>
<comment type="caution">
    <text evidence="4">The sequence shown here is derived from an EMBL/GenBank/DDBJ whole genome shotgun (WGS) entry which is preliminary data.</text>
</comment>
<accession>A0AAD5VSS9</accession>
<sequence>MASTAPAVGVAAALSSSGAQRSILSAFLLINRVALITGAQRGIGLEMALTLAEAGATVYCIDLLSSPSADFLKVKKWVEELPEEILPGDAGKGKGRLEYISADVTNQKQMWSVAEEVVRKEGRLDVCIANAGILRGEECLEYDAEEFRKLMDVNVNGVLFTAQAAGRQMEKLGTPGSIIITASMSGSITNFGQHWVAYNTSKSAVIQMARSMACELGPKKIRVNSISPGYIYTQMTKDFLDPRPELMKAWSEQNPLGRIGRPDELRGVTLWLASDASTFCTGSDHPSCWMRGYWPANTRVLCFLAKAKEELPLALNRERHILKSPRHSPFNHPLMQNPQEPLVGVAAALANHPPTRSIFSAGQFLLVDKVAMITGAQRNIGLDMALVLAEAGATVYCVDLPEVPSDTWVKVQEYVEGLPEMPFASAQGKKGRLEYVSCDVTDQVRIWGVAEEIVRREGRLDVCFANAGVMGGVYCLDYLASDAQRMMNVNINGALFTAQAAARQMEKLGTKGSIIMTASISGSVANQGQHWTVYNSSKGAVVQMTRSLACELGPRGIRVNSISPGYICTPSVDEWLKDPERVHLRTDWAKQNPLGRLGKPSDLRGVALWLASDASSFCTGSDIVVDGGHRAW</sequence>
<evidence type="ECO:0000256" key="1">
    <source>
        <dbReference type="ARBA" id="ARBA00006484"/>
    </source>
</evidence>